<dbReference type="SUPFAM" id="SSF54593">
    <property type="entry name" value="Glyoxalase/Bleomycin resistance protein/Dihydroxybiphenyl dioxygenase"/>
    <property type="match status" value="1"/>
</dbReference>
<evidence type="ECO:0008006" key="3">
    <source>
        <dbReference type="Google" id="ProtNLM"/>
    </source>
</evidence>
<keyword evidence="2" id="KW-1185">Reference proteome</keyword>
<reference evidence="2" key="1">
    <citation type="journal article" date="2019" name="Int. J. Syst. Evol. Microbiol.">
        <title>The Global Catalogue of Microorganisms (GCM) 10K type strain sequencing project: providing services to taxonomists for standard genome sequencing and annotation.</title>
        <authorList>
            <consortium name="The Broad Institute Genomics Platform"/>
            <consortium name="The Broad Institute Genome Sequencing Center for Infectious Disease"/>
            <person name="Wu L."/>
            <person name="Ma J."/>
        </authorList>
    </citation>
    <scope>NUCLEOTIDE SEQUENCE [LARGE SCALE GENOMIC DNA]</scope>
    <source>
        <strain evidence="2">JCM 18015</strain>
    </source>
</reference>
<comment type="caution">
    <text evidence="1">The sequence shown here is derived from an EMBL/GenBank/DDBJ whole genome shotgun (WGS) entry which is preliminary data.</text>
</comment>
<gene>
    <name evidence="1" type="ORF">GCM10023209_23620</name>
</gene>
<dbReference type="EMBL" id="BAABHW010000003">
    <property type="protein sequence ID" value="GAA5075538.1"/>
    <property type="molecule type" value="Genomic_DNA"/>
</dbReference>
<dbReference type="RefSeq" id="WP_259549156.1">
    <property type="nucleotide sequence ID" value="NZ_BAABHW010000003.1"/>
</dbReference>
<evidence type="ECO:0000313" key="1">
    <source>
        <dbReference type="EMBL" id="GAA5075538.1"/>
    </source>
</evidence>
<evidence type="ECO:0000313" key="2">
    <source>
        <dbReference type="Proteomes" id="UP001499910"/>
    </source>
</evidence>
<proteinExistence type="predicted"/>
<dbReference type="Proteomes" id="UP001499910">
    <property type="component" value="Unassembled WGS sequence"/>
</dbReference>
<organism evidence="1 2">
    <name type="scientific">[Roseibacterium] beibuensis</name>
    <dbReference type="NCBI Taxonomy" id="1193142"/>
    <lineage>
        <taxon>Bacteria</taxon>
        <taxon>Pseudomonadati</taxon>
        <taxon>Pseudomonadota</taxon>
        <taxon>Alphaproteobacteria</taxon>
        <taxon>Rhodobacterales</taxon>
        <taxon>Roseobacteraceae</taxon>
        <taxon>Roseicyclus</taxon>
    </lineage>
</organism>
<protein>
    <recommendedName>
        <fullName evidence="3">Glyoxalase</fullName>
    </recommendedName>
</protein>
<sequence>MDLDAVPAEEFGRSLKGMGVNLLTGDVRELAAFLVEIFGLTVFRLSDDFAIIRHDGTILQLHADPTYGSHPLMSLVPENPPRGAGAQFYLFGIDPDAAVARANAAGHLVIEHVANKPHGLREATILSPEGYAFTPAIAHDD</sequence>
<accession>A0ABP9LFN2</accession>
<name>A0ABP9LFN2_9RHOB</name>
<dbReference type="Gene3D" id="3.10.180.10">
    <property type="entry name" value="2,3-Dihydroxybiphenyl 1,2-Dioxygenase, domain 1"/>
    <property type="match status" value="1"/>
</dbReference>
<dbReference type="InterPro" id="IPR029068">
    <property type="entry name" value="Glyas_Bleomycin-R_OHBP_Dase"/>
</dbReference>